<evidence type="ECO:0000313" key="5">
    <source>
        <dbReference type="Proteomes" id="UP001500630"/>
    </source>
</evidence>
<dbReference type="RefSeq" id="WP_345576840.1">
    <property type="nucleotide sequence ID" value="NZ_BAABDQ010000051.1"/>
</dbReference>
<reference evidence="5" key="1">
    <citation type="journal article" date="2019" name="Int. J. Syst. Evol. Microbiol.">
        <title>The Global Catalogue of Microorganisms (GCM) 10K type strain sequencing project: providing services to taxonomists for standard genome sequencing and annotation.</title>
        <authorList>
            <consortium name="The Broad Institute Genomics Platform"/>
            <consortium name="The Broad Institute Genome Sequencing Center for Infectious Disease"/>
            <person name="Wu L."/>
            <person name="Ma J."/>
        </authorList>
    </citation>
    <scope>NUCLEOTIDE SEQUENCE [LARGE SCALE GENOMIC DNA]</scope>
    <source>
        <strain evidence="5">JCM 17326</strain>
    </source>
</reference>
<dbReference type="Proteomes" id="UP001500630">
    <property type="component" value="Unassembled WGS sequence"/>
</dbReference>
<accession>A0ABP6ZQ06</accession>
<dbReference type="EMBL" id="BAABDQ010000051">
    <property type="protein sequence ID" value="GAA3614725.1"/>
    <property type="molecule type" value="Genomic_DNA"/>
</dbReference>
<dbReference type="InterPro" id="IPR036188">
    <property type="entry name" value="FAD/NAD-bd_sf"/>
</dbReference>
<sequence length="589" mass="64182">MHDVLIVGGGGAGLTASMLLSQLGVDHLLISALPTTSVLPKAHVLNQRTMEILAGLGLAETIYERGTPPEQMRYSGWYAGLTGPTGDYGRRFGLVESWGCGGLSDDWAAASPQRQTNLPQIRLEPLLKARAEQLAPGRIRFGHELTAFTADADGVTATVLDRDSGQTYEVRARYLLACDGGRTIGRRLGIVMEGARDLARIATVHLSADLSAYARDPEVLIRWLTLPHTGGGATMVPMGPDHWGPDSEEWVVHLNYAADDPRSLDDEKVIADLRIALGLPDHPLTVHLITRWSIEGVVADRFRDGRVFLLGDAAHRHPPTGGLGLNSAIQDAANLCWKLAAVLHGHAHERLLDSYEPERKPVTARNVQRSVENALNHIVATQAVGIAPNADPATNWRQLRRLWSGLPEDAEHARAVRRAIASQSMEFNEHNIEYGYTYSSASSAFSAAVLADGTPEPDNPDPIRLYQPCARPGHPLPHAWLEDDHGRRLSTHDLVRPGRFLLIAGEEGQEWCDAAAKLAGCRPLDVVRVGHLDGDLLDPRSTWTRHRGHGPAGAVLIRPDRFVAWRALDATDAPARLSHSLQSILEEAT</sequence>
<protein>
    <submittedName>
        <fullName evidence="4">FAD-dependent monooxygenase</fullName>
    </submittedName>
</protein>
<dbReference type="Gene3D" id="3.30.9.10">
    <property type="entry name" value="D-Amino Acid Oxidase, subunit A, domain 2"/>
    <property type="match status" value="1"/>
</dbReference>
<proteinExistence type="predicted"/>
<comment type="caution">
    <text evidence="4">The sequence shown here is derived from an EMBL/GenBank/DDBJ whole genome shotgun (WGS) entry which is preliminary data.</text>
</comment>
<dbReference type="PANTHER" id="PTHR43004">
    <property type="entry name" value="TRK SYSTEM POTASSIUM UPTAKE PROTEIN"/>
    <property type="match status" value="1"/>
</dbReference>
<dbReference type="InterPro" id="IPR002938">
    <property type="entry name" value="FAD-bd"/>
</dbReference>
<dbReference type="PANTHER" id="PTHR43004:SF8">
    <property type="entry name" value="FAD-BINDING DOMAIN-CONTAINING PROTEIN-RELATED"/>
    <property type="match status" value="1"/>
</dbReference>
<dbReference type="PRINTS" id="PR00420">
    <property type="entry name" value="RNGMNOXGNASE"/>
</dbReference>
<dbReference type="Gene3D" id="3.50.50.60">
    <property type="entry name" value="FAD/NAD(P)-binding domain"/>
    <property type="match status" value="1"/>
</dbReference>
<keyword evidence="4" id="KW-0560">Oxidoreductase</keyword>
<evidence type="ECO:0000256" key="2">
    <source>
        <dbReference type="ARBA" id="ARBA00022827"/>
    </source>
</evidence>
<keyword evidence="4" id="KW-0503">Monooxygenase</keyword>
<evidence type="ECO:0000313" key="4">
    <source>
        <dbReference type="EMBL" id="GAA3614725.1"/>
    </source>
</evidence>
<name>A0ABP6ZQ06_9ACTN</name>
<gene>
    <name evidence="4" type="ORF">GCM10022419_119930</name>
</gene>
<evidence type="ECO:0000259" key="3">
    <source>
        <dbReference type="Pfam" id="PF01494"/>
    </source>
</evidence>
<dbReference type="SUPFAM" id="SSF51905">
    <property type="entry name" value="FAD/NAD(P)-binding domain"/>
    <property type="match status" value="1"/>
</dbReference>
<dbReference type="Pfam" id="PF01494">
    <property type="entry name" value="FAD_binding_3"/>
    <property type="match status" value="1"/>
</dbReference>
<feature type="domain" description="FAD-binding" evidence="3">
    <location>
        <begin position="3"/>
        <end position="370"/>
    </location>
</feature>
<evidence type="ECO:0000256" key="1">
    <source>
        <dbReference type="ARBA" id="ARBA00022630"/>
    </source>
</evidence>
<dbReference type="Gene3D" id="3.40.30.120">
    <property type="match status" value="1"/>
</dbReference>
<keyword evidence="2" id="KW-0274">FAD</keyword>
<dbReference type="Pfam" id="PF21274">
    <property type="entry name" value="Rng_hyd_C"/>
    <property type="match status" value="1"/>
</dbReference>
<keyword evidence="1" id="KW-0285">Flavoprotein</keyword>
<keyword evidence="5" id="KW-1185">Reference proteome</keyword>
<organism evidence="4 5">
    <name type="scientific">Nonomuraea rosea</name>
    <dbReference type="NCBI Taxonomy" id="638574"/>
    <lineage>
        <taxon>Bacteria</taxon>
        <taxon>Bacillati</taxon>
        <taxon>Actinomycetota</taxon>
        <taxon>Actinomycetes</taxon>
        <taxon>Streptosporangiales</taxon>
        <taxon>Streptosporangiaceae</taxon>
        <taxon>Nonomuraea</taxon>
    </lineage>
</organism>
<dbReference type="GO" id="GO:0004497">
    <property type="term" value="F:monooxygenase activity"/>
    <property type="evidence" value="ECO:0007669"/>
    <property type="project" value="UniProtKB-KW"/>
</dbReference>
<dbReference type="InterPro" id="IPR050641">
    <property type="entry name" value="RIFMO-like"/>
</dbReference>